<organism evidence="1 2">
    <name type="scientific">Glutamicibacter ardleyensis</name>
    <dbReference type="NCBI Taxonomy" id="225894"/>
    <lineage>
        <taxon>Bacteria</taxon>
        <taxon>Bacillati</taxon>
        <taxon>Actinomycetota</taxon>
        <taxon>Actinomycetes</taxon>
        <taxon>Micrococcales</taxon>
        <taxon>Micrococcaceae</taxon>
        <taxon>Glutamicibacter</taxon>
    </lineage>
</organism>
<reference evidence="2" key="1">
    <citation type="journal article" date="2019" name="Int. J. Syst. Evol. Microbiol.">
        <title>The Global Catalogue of Microorganisms (GCM) 10K type strain sequencing project: providing services to taxonomists for standard genome sequencing and annotation.</title>
        <authorList>
            <consortium name="The Broad Institute Genomics Platform"/>
            <consortium name="The Broad Institute Genome Sequencing Center for Infectious Disease"/>
            <person name="Wu L."/>
            <person name="Ma J."/>
        </authorList>
    </citation>
    <scope>NUCLEOTIDE SEQUENCE [LARGE SCALE GENOMIC DNA]</scope>
    <source>
        <strain evidence="2">CGMCC 1.3685</strain>
    </source>
</reference>
<protein>
    <recommendedName>
        <fullName evidence="3">DUF1738 domain-containing protein</fullName>
    </recommendedName>
</protein>
<evidence type="ECO:0000313" key="1">
    <source>
        <dbReference type="EMBL" id="GGJ74481.1"/>
    </source>
</evidence>
<evidence type="ECO:0008006" key="3">
    <source>
        <dbReference type="Google" id="ProtNLM"/>
    </source>
</evidence>
<dbReference type="Proteomes" id="UP000606115">
    <property type="component" value="Unassembled WGS sequence"/>
</dbReference>
<comment type="caution">
    <text evidence="1">The sequence shown here is derived from an EMBL/GenBank/DDBJ whole genome shotgun (WGS) entry which is preliminary data.</text>
</comment>
<dbReference type="EMBL" id="BMKX01000015">
    <property type="protein sequence ID" value="GGJ74481.1"/>
    <property type="molecule type" value="Genomic_DNA"/>
</dbReference>
<accession>A0ABQ2DV58</accession>
<sequence length="196" mass="21170">MPDQTPLNPKALREGAAAIVEFQHQGSPWKAPWGDMGEPTRAYISKQFAVGVSAYLTAAQSVARCKERHSPDLVCDGCEPPAPAPSVVNSVDGLPDNTVIEDNVGDVGIIFNGHIWYPETNPLSIERVAKRYGPFTIRYRPEVNSVEELVTTPAGRALANASFNEGLSAGIRACNESLEGEPFVKPVSPYRPEAKP</sequence>
<name>A0ABQ2DV58_9MICC</name>
<proteinExistence type="predicted"/>
<gene>
    <name evidence="1" type="ORF">GCM10007173_36830</name>
</gene>
<dbReference type="RefSeq" id="WP_188687480.1">
    <property type="nucleotide sequence ID" value="NZ_BMKX01000015.1"/>
</dbReference>
<keyword evidence="2" id="KW-1185">Reference proteome</keyword>
<evidence type="ECO:0000313" key="2">
    <source>
        <dbReference type="Proteomes" id="UP000606115"/>
    </source>
</evidence>
<dbReference type="GeneID" id="303306006"/>